<accession>A0A1G8BH89</accession>
<dbReference type="Proteomes" id="UP000199274">
    <property type="component" value="Unassembled WGS sequence"/>
</dbReference>
<proteinExistence type="predicted"/>
<evidence type="ECO:0000313" key="7">
    <source>
        <dbReference type="EMBL" id="SDH32612.1"/>
    </source>
</evidence>
<dbReference type="InterPro" id="IPR028090">
    <property type="entry name" value="JAB_dom_prok"/>
</dbReference>
<feature type="domain" description="JAB" evidence="6">
    <location>
        <begin position="36"/>
        <end position="138"/>
    </location>
</feature>
<dbReference type="SUPFAM" id="SSF102712">
    <property type="entry name" value="JAB1/MPN domain"/>
    <property type="match status" value="1"/>
</dbReference>
<dbReference type="Gene3D" id="3.40.140.10">
    <property type="entry name" value="Cytidine Deaminase, domain 2"/>
    <property type="match status" value="1"/>
</dbReference>
<organism evidence="7 8">
    <name type="scientific">Flavobacterium omnivorum</name>
    <dbReference type="NCBI Taxonomy" id="178355"/>
    <lineage>
        <taxon>Bacteria</taxon>
        <taxon>Pseudomonadati</taxon>
        <taxon>Bacteroidota</taxon>
        <taxon>Flavobacteriia</taxon>
        <taxon>Flavobacteriales</taxon>
        <taxon>Flavobacteriaceae</taxon>
        <taxon>Flavobacterium</taxon>
    </lineage>
</organism>
<evidence type="ECO:0000256" key="2">
    <source>
        <dbReference type="ARBA" id="ARBA00022723"/>
    </source>
</evidence>
<keyword evidence="4" id="KW-0862">Zinc</keyword>
<evidence type="ECO:0000256" key="1">
    <source>
        <dbReference type="ARBA" id="ARBA00022670"/>
    </source>
</evidence>
<evidence type="ECO:0000256" key="5">
    <source>
        <dbReference type="ARBA" id="ARBA00023049"/>
    </source>
</evidence>
<evidence type="ECO:0000313" key="8">
    <source>
        <dbReference type="Proteomes" id="UP000199274"/>
    </source>
</evidence>
<sequence>MVKNLICMIIKSLHSDISIRTEVITLFKKHIQSKKELPESGGILTGRILNKEIEIISCSVPSSDDIQSRYNFIRSHKTAQNFINYRFERSNGTEIYLGEWHTHPEDKPTPSNTDLKSFHKTLKNNRLNSDVHFMIIVGIVETYFAIYDKGNMVDQKYITLLYEVS</sequence>
<dbReference type="GO" id="GO:0046872">
    <property type="term" value="F:metal ion binding"/>
    <property type="evidence" value="ECO:0007669"/>
    <property type="project" value="UniProtKB-KW"/>
</dbReference>
<keyword evidence="2" id="KW-0479">Metal-binding</keyword>
<evidence type="ECO:0000259" key="6">
    <source>
        <dbReference type="Pfam" id="PF14464"/>
    </source>
</evidence>
<dbReference type="Pfam" id="PF14464">
    <property type="entry name" value="Prok-JAB"/>
    <property type="match status" value="1"/>
</dbReference>
<reference evidence="8" key="1">
    <citation type="submission" date="2016-10" db="EMBL/GenBank/DDBJ databases">
        <authorList>
            <person name="Varghese N."/>
            <person name="Submissions S."/>
        </authorList>
    </citation>
    <scope>NUCLEOTIDE SEQUENCE [LARGE SCALE GENOMIC DNA]</scope>
    <source>
        <strain evidence="8">CGMCC 1.2747</strain>
    </source>
</reference>
<keyword evidence="8" id="KW-1185">Reference proteome</keyword>
<name>A0A1G8BH89_9FLAO</name>
<dbReference type="EMBL" id="FNDB01000006">
    <property type="protein sequence ID" value="SDH32612.1"/>
    <property type="molecule type" value="Genomic_DNA"/>
</dbReference>
<keyword evidence="1" id="KW-0645">Protease</keyword>
<evidence type="ECO:0000256" key="3">
    <source>
        <dbReference type="ARBA" id="ARBA00022801"/>
    </source>
</evidence>
<protein>
    <submittedName>
        <fullName evidence="7">Integrative and conjugative element protein, VC0181 family</fullName>
    </submittedName>
</protein>
<dbReference type="OrthoDB" id="517279at2"/>
<evidence type="ECO:0000256" key="4">
    <source>
        <dbReference type="ARBA" id="ARBA00022833"/>
    </source>
</evidence>
<dbReference type="GO" id="GO:0006508">
    <property type="term" value="P:proteolysis"/>
    <property type="evidence" value="ECO:0007669"/>
    <property type="project" value="UniProtKB-KW"/>
</dbReference>
<dbReference type="AlphaFoldDB" id="A0A1G8BH89"/>
<keyword evidence="5" id="KW-0482">Metalloprotease</keyword>
<keyword evidence="3" id="KW-0378">Hydrolase</keyword>
<dbReference type="GO" id="GO:0008237">
    <property type="term" value="F:metallopeptidase activity"/>
    <property type="evidence" value="ECO:0007669"/>
    <property type="project" value="UniProtKB-KW"/>
</dbReference>
<gene>
    <name evidence="7" type="ORF">SAMN04488062_10647</name>
</gene>
<dbReference type="STRING" id="178355.SAMN04488062_10647"/>